<dbReference type="Proteomes" id="UP001524587">
    <property type="component" value="Unassembled WGS sequence"/>
</dbReference>
<evidence type="ECO:0000313" key="2">
    <source>
        <dbReference type="EMBL" id="MCQ8279787.1"/>
    </source>
</evidence>
<comment type="caution">
    <text evidence="2">The sequence shown here is derived from an EMBL/GenBank/DDBJ whole genome shotgun (WGS) entry which is preliminary data.</text>
</comment>
<reference evidence="2 3" key="1">
    <citation type="submission" date="2022-06" db="EMBL/GenBank/DDBJ databases">
        <title>Endosaccharibacter gen. nov., sp. nov., endophytic bacteria isolated from sugarcane.</title>
        <authorList>
            <person name="Pitiwittayakul N."/>
            <person name="Yukphan P."/>
            <person name="Charoenyingcharoen P."/>
            <person name="Tanasupawat S."/>
        </authorList>
    </citation>
    <scope>NUCLEOTIDE SEQUENCE [LARGE SCALE GENOMIC DNA]</scope>
    <source>
        <strain evidence="2 3">KSS8</strain>
    </source>
</reference>
<keyword evidence="3" id="KW-1185">Reference proteome</keyword>
<evidence type="ECO:0000256" key="1">
    <source>
        <dbReference type="SAM" id="SignalP"/>
    </source>
</evidence>
<proteinExistence type="predicted"/>
<evidence type="ECO:0000313" key="3">
    <source>
        <dbReference type="Proteomes" id="UP001524587"/>
    </source>
</evidence>
<accession>A0ABT1WA81</accession>
<sequence>MNARTTMLASAIMAAVSGAASAQSPSTMVYPGGMPPVMDNNIYAHAILEQFEDRVGDGQQFRYDGQGWIGTDLDKLWFKSEGTTGRFGDGDHEILLDRAVSTYFDLQGGVRIDLDDGPTRTWAALGVQGLSLYFFDIEATGYIGDRGRTAARFQGSYDLLLTNRLILQPQVEINFYGQADRARQNGSGLSDIDSGLRLRYEWSRKFAPYIGVTYAGSVGQARSLARERGESAGAAHFTFGLRSWF</sequence>
<name>A0ABT1WA81_9PROT</name>
<keyword evidence="1" id="KW-0732">Signal</keyword>
<gene>
    <name evidence="2" type="ORF">NFI95_15180</name>
</gene>
<protein>
    <submittedName>
        <fullName evidence="2">Copper resistance protein B</fullName>
    </submittedName>
</protein>
<dbReference type="RefSeq" id="WP_422865277.1">
    <property type="nucleotide sequence ID" value="NZ_JAMSKV010000016.1"/>
</dbReference>
<feature type="signal peptide" evidence="1">
    <location>
        <begin position="1"/>
        <end position="22"/>
    </location>
</feature>
<dbReference type="Pfam" id="PF05275">
    <property type="entry name" value="CopB"/>
    <property type="match status" value="1"/>
</dbReference>
<organism evidence="2 3">
    <name type="scientific">Endosaccharibacter trunci</name>
    <dbReference type="NCBI Taxonomy" id="2812733"/>
    <lineage>
        <taxon>Bacteria</taxon>
        <taxon>Pseudomonadati</taxon>
        <taxon>Pseudomonadota</taxon>
        <taxon>Alphaproteobacteria</taxon>
        <taxon>Acetobacterales</taxon>
        <taxon>Acetobacteraceae</taxon>
        <taxon>Endosaccharibacter</taxon>
    </lineage>
</organism>
<feature type="chain" id="PRO_5047175456" evidence="1">
    <location>
        <begin position="23"/>
        <end position="245"/>
    </location>
</feature>
<dbReference type="InterPro" id="IPR007939">
    <property type="entry name" value="Cu-R_B_prcur"/>
</dbReference>
<dbReference type="EMBL" id="JAMSKV010000016">
    <property type="protein sequence ID" value="MCQ8279787.1"/>
    <property type="molecule type" value="Genomic_DNA"/>
</dbReference>